<feature type="domain" description="SMP-30/Gluconolactonase/LRE-like region" evidence="4">
    <location>
        <begin position="58"/>
        <end position="313"/>
    </location>
</feature>
<feature type="binding site" evidence="3">
    <location>
        <position position="258"/>
    </location>
    <ligand>
        <name>a divalent metal cation</name>
        <dbReference type="ChEBI" id="CHEBI:60240"/>
    </ligand>
</feature>
<protein>
    <submittedName>
        <fullName evidence="5">Gluconolactonase</fullName>
    </submittedName>
</protein>
<sequence length="329" mass="36656">MPHFIHRATRMENMRRANHHQRQETNLSPEFEIINYERFRHSIVANARIEVLHTGMRWPEGPVWFADGEYLLWSDIPNNRIMRWVEGAPATVYRYPSNHANGNTRDRQGRLLTCESGGRRVTRTEHDGTITVLADRFGGKRLNSPNDIIVKSDDSIWFSDPDYGILSDYTGDKAKSEIGANNVYRLDPDTRELTVATGELVKPNGLAFSPDETILYIADSGVSHDPNGPHHIVAFDVIDGVRLARPRVFATISPGVADGFRVDTEGNVWTTAGDGVHCYAADGELLGKIHLPEVATNLTFGGPKRNRLFVTTASSLIAVYVGQRGAQLP</sequence>
<name>A0A1H7WBR2_9BURK</name>
<reference evidence="6" key="1">
    <citation type="submission" date="2016-10" db="EMBL/GenBank/DDBJ databases">
        <authorList>
            <person name="Varghese N."/>
            <person name="Submissions S."/>
        </authorList>
    </citation>
    <scope>NUCLEOTIDE SEQUENCE [LARGE SCALE GENOMIC DNA]</scope>
    <source>
        <strain evidence="6">LMG 26416</strain>
    </source>
</reference>
<accession>A0A1H7WBR2</accession>
<dbReference type="PANTHER" id="PTHR47572">
    <property type="entry name" value="LIPOPROTEIN-RELATED"/>
    <property type="match status" value="1"/>
</dbReference>
<keyword evidence="3" id="KW-0862">Zinc</keyword>
<gene>
    <name evidence="5" type="ORF">SAMN05192542_13516</name>
</gene>
<evidence type="ECO:0000313" key="6">
    <source>
        <dbReference type="Proteomes" id="UP000199120"/>
    </source>
</evidence>
<dbReference type="GO" id="GO:0046872">
    <property type="term" value="F:metal ion binding"/>
    <property type="evidence" value="ECO:0007669"/>
    <property type="project" value="UniProtKB-KW"/>
</dbReference>
<dbReference type="GO" id="GO:0016787">
    <property type="term" value="F:hydrolase activity"/>
    <property type="evidence" value="ECO:0007669"/>
    <property type="project" value="UniProtKB-KW"/>
</dbReference>
<dbReference type="Gene3D" id="2.120.10.30">
    <property type="entry name" value="TolB, C-terminal domain"/>
    <property type="match status" value="1"/>
</dbReference>
<dbReference type="InterPro" id="IPR051262">
    <property type="entry name" value="SMP-30/CGR1_Lactonase"/>
</dbReference>
<evidence type="ECO:0000256" key="1">
    <source>
        <dbReference type="ARBA" id="ARBA00022801"/>
    </source>
</evidence>
<evidence type="ECO:0000259" key="4">
    <source>
        <dbReference type="Pfam" id="PF08450"/>
    </source>
</evidence>
<dbReference type="InterPro" id="IPR011042">
    <property type="entry name" value="6-blade_b-propeller_TolB-like"/>
</dbReference>
<feature type="active site" description="Proton donor/acceptor" evidence="2">
    <location>
        <position position="258"/>
    </location>
</feature>
<keyword evidence="3" id="KW-0479">Metal-binding</keyword>
<organism evidence="5 6">
    <name type="scientific">Paraburkholderia caballeronis</name>
    <dbReference type="NCBI Taxonomy" id="416943"/>
    <lineage>
        <taxon>Bacteria</taxon>
        <taxon>Pseudomonadati</taxon>
        <taxon>Pseudomonadota</taxon>
        <taxon>Betaproteobacteria</taxon>
        <taxon>Burkholderiales</taxon>
        <taxon>Burkholderiaceae</taxon>
        <taxon>Paraburkholderia</taxon>
    </lineage>
</organism>
<evidence type="ECO:0000256" key="3">
    <source>
        <dbReference type="PIRSR" id="PIRSR605511-2"/>
    </source>
</evidence>
<feature type="binding site" evidence="3">
    <location>
        <position position="60"/>
    </location>
    <ligand>
        <name>a divalent metal cation</name>
        <dbReference type="ChEBI" id="CHEBI:60240"/>
    </ligand>
</feature>
<dbReference type="Pfam" id="PF08450">
    <property type="entry name" value="SGL"/>
    <property type="match status" value="1"/>
</dbReference>
<dbReference type="EMBL" id="FOAJ01000035">
    <property type="protein sequence ID" value="SEM18458.1"/>
    <property type="molecule type" value="Genomic_DNA"/>
</dbReference>
<proteinExistence type="predicted"/>
<dbReference type="InterPro" id="IPR013658">
    <property type="entry name" value="SGL"/>
</dbReference>
<evidence type="ECO:0000256" key="2">
    <source>
        <dbReference type="PIRSR" id="PIRSR605511-1"/>
    </source>
</evidence>
<dbReference type="PRINTS" id="PR01790">
    <property type="entry name" value="SMP30FAMILY"/>
</dbReference>
<dbReference type="Proteomes" id="UP000199120">
    <property type="component" value="Unassembled WGS sequence"/>
</dbReference>
<dbReference type="AlphaFoldDB" id="A0A1H7WBR2"/>
<feature type="binding site" evidence="3">
    <location>
        <position position="204"/>
    </location>
    <ligand>
        <name>a divalent metal cation</name>
        <dbReference type="ChEBI" id="CHEBI:60240"/>
    </ligand>
</feature>
<keyword evidence="1" id="KW-0378">Hydrolase</keyword>
<feature type="binding site" evidence="3">
    <location>
        <position position="146"/>
    </location>
    <ligand>
        <name>substrate</name>
    </ligand>
</feature>
<evidence type="ECO:0000313" key="5">
    <source>
        <dbReference type="EMBL" id="SEM18458.1"/>
    </source>
</evidence>
<dbReference type="SUPFAM" id="SSF63829">
    <property type="entry name" value="Calcium-dependent phosphotriesterase"/>
    <property type="match status" value="1"/>
</dbReference>
<dbReference type="STRING" id="416943.SAMN05445871_5952"/>
<keyword evidence="6" id="KW-1185">Reference proteome</keyword>
<dbReference type="PANTHER" id="PTHR47572:SF4">
    <property type="entry name" value="LACTONASE DRP35"/>
    <property type="match status" value="1"/>
</dbReference>
<comment type="cofactor">
    <cofactor evidence="3">
        <name>Zn(2+)</name>
        <dbReference type="ChEBI" id="CHEBI:29105"/>
    </cofactor>
    <text evidence="3">Binds 1 divalent metal cation per subunit.</text>
</comment>
<dbReference type="InterPro" id="IPR005511">
    <property type="entry name" value="SMP-30"/>
</dbReference>